<dbReference type="PROSITE" id="PS50297">
    <property type="entry name" value="ANK_REP_REGION"/>
    <property type="match status" value="1"/>
</dbReference>
<dbReference type="InterPro" id="IPR002110">
    <property type="entry name" value="Ankyrin_rpt"/>
</dbReference>
<dbReference type="Gene3D" id="1.25.40.20">
    <property type="entry name" value="Ankyrin repeat-containing domain"/>
    <property type="match status" value="1"/>
</dbReference>
<dbReference type="VEuPathDB" id="CryptoDB:Cvel_1399"/>
<keyword evidence="1" id="KW-0677">Repeat</keyword>
<evidence type="ECO:0000256" key="3">
    <source>
        <dbReference type="PROSITE-ProRule" id="PRU00023"/>
    </source>
</evidence>
<evidence type="ECO:0000256" key="1">
    <source>
        <dbReference type="ARBA" id="ARBA00022737"/>
    </source>
</evidence>
<sequence length="598" mass="65095">MRKRVEHITTIAMDVLMDPARLSFLSNEELELLVKRAEQEEKVRKILSNIRCLWVQKHWERVLQALTEHRDVFAKDPHLLTTDSNTPFLSVLISQLPDPFPFPDHPLYQLADLLVELTDPNQKEPSEGKTPFMQACESGTLRLVHALWSRGGRWDVTDSFGRHAGFRAVGEQTSTAVLLFLIAHGMPLELRDNQGRTLMHMSADKGGETTTRLLHHLGADIAARDNEGVLPQHLAAAKKTVPAVVFFVTTENYCVRQGPVRKRLSVMSVNDKGETVLDLMRGGGGIDDLRYAIWLLQLEREGAGGEDFPGQALMAGVVAAAAHGALRLWALTSHFARRALLSLSPAAARFVGKKHEGGEAGASTGEGEGSWGDEESGFRPVHLSSAGGRDGREGGQDTAGEVWEGHSLLPSTGGGAPGGDGKGGRSGQQTQNRSLSSLCASTSTAASASAPCRPQSVVTQTQTGAEDAAGGALEGGDENEEEEDSEKQYEEMEKPAVSAKIRRRDKASPFYEMMLNITQPVGFTAEGLLKPWYIERGTFWSVSLLGFLVSAFCVFPVSSAPHPFLTVVSAFLWPLVAGLYAYISCWNPHVMPPRSRER</sequence>
<keyword evidence="2 3" id="KW-0040">ANK repeat</keyword>
<feature type="compositionally biased region" description="Low complexity" evidence="4">
    <location>
        <begin position="433"/>
        <end position="454"/>
    </location>
</feature>
<dbReference type="InterPro" id="IPR036770">
    <property type="entry name" value="Ankyrin_rpt-contain_sf"/>
</dbReference>
<feature type="transmembrane region" description="Helical" evidence="5">
    <location>
        <begin position="539"/>
        <end position="558"/>
    </location>
</feature>
<feature type="region of interest" description="Disordered" evidence="4">
    <location>
        <begin position="354"/>
        <end position="498"/>
    </location>
</feature>
<proteinExistence type="predicted"/>
<dbReference type="PANTHER" id="PTHR24201">
    <property type="entry name" value="ANK_REP_REGION DOMAIN-CONTAINING PROTEIN"/>
    <property type="match status" value="1"/>
</dbReference>
<name>A0A0G4HVV2_9ALVE</name>
<dbReference type="InterPro" id="IPR050776">
    <property type="entry name" value="Ank_Repeat/CDKN_Inhibitor"/>
</dbReference>
<protein>
    <submittedName>
        <fullName evidence="6">Uncharacterized protein</fullName>
    </submittedName>
</protein>
<dbReference type="Pfam" id="PF12796">
    <property type="entry name" value="Ank_2"/>
    <property type="match status" value="1"/>
</dbReference>
<evidence type="ECO:0000313" key="6">
    <source>
        <dbReference type="EMBL" id="CEM48507.1"/>
    </source>
</evidence>
<organism evidence="6">
    <name type="scientific">Chromera velia CCMP2878</name>
    <dbReference type="NCBI Taxonomy" id="1169474"/>
    <lineage>
        <taxon>Eukaryota</taxon>
        <taxon>Sar</taxon>
        <taxon>Alveolata</taxon>
        <taxon>Colpodellida</taxon>
        <taxon>Chromeraceae</taxon>
        <taxon>Chromera</taxon>
    </lineage>
</organism>
<dbReference type="SMART" id="SM00248">
    <property type="entry name" value="ANK"/>
    <property type="match status" value="2"/>
</dbReference>
<gene>
    <name evidence="6" type="ORF">Cvel_1399</name>
</gene>
<reference evidence="6" key="1">
    <citation type="submission" date="2014-11" db="EMBL/GenBank/DDBJ databases">
        <authorList>
            <person name="Otto D Thomas"/>
            <person name="Naeem Raeece"/>
        </authorList>
    </citation>
    <scope>NUCLEOTIDE SEQUENCE</scope>
</reference>
<dbReference type="PROSITE" id="PS50088">
    <property type="entry name" value="ANK_REPEAT"/>
    <property type="match status" value="2"/>
</dbReference>
<dbReference type="EMBL" id="CDMZ01004059">
    <property type="protein sequence ID" value="CEM48507.1"/>
    <property type="molecule type" value="Genomic_DNA"/>
</dbReference>
<feature type="compositionally biased region" description="Gly residues" evidence="4">
    <location>
        <begin position="412"/>
        <end position="426"/>
    </location>
</feature>
<evidence type="ECO:0000256" key="2">
    <source>
        <dbReference type="ARBA" id="ARBA00023043"/>
    </source>
</evidence>
<accession>A0A0G4HVV2</accession>
<dbReference type="AlphaFoldDB" id="A0A0G4HVV2"/>
<feature type="repeat" description="ANK" evidence="3">
    <location>
        <begin position="127"/>
        <end position="159"/>
    </location>
</feature>
<keyword evidence="5" id="KW-1133">Transmembrane helix</keyword>
<keyword evidence="5" id="KW-0812">Transmembrane</keyword>
<evidence type="ECO:0000256" key="5">
    <source>
        <dbReference type="SAM" id="Phobius"/>
    </source>
</evidence>
<feature type="transmembrane region" description="Helical" evidence="5">
    <location>
        <begin position="564"/>
        <end position="586"/>
    </location>
</feature>
<evidence type="ECO:0000256" key="4">
    <source>
        <dbReference type="SAM" id="MobiDB-lite"/>
    </source>
</evidence>
<keyword evidence="5" id="KW-0472">Membrane</keyword>
<feature type="compositionally biased region" description="Acidic residues" evidence="4">
    <location>
        <begin position="475"/>
        <end position="485"/>
    </location>
</feature>
<dbReference type="SUPFAM" id="SSF48403">
    <property type="entry name" value="Ankyrin repeat"/>
    <property type="match status" value="1"/>
</dbReference>
<feature type="repeat" description="ANK" evidence="3">
    <location>
        <begin position="194"/>
        <end position="226"/>
    </location>
</feature>